<keyword evidence="2" id="KW-0812">Transmembrane</keyword>
<evidence type="ECO:0000256" key="2">
    <source>
        <dbReference type="SAM" id="Phobius"/>
    </source>
</evidence>
<proteinExistence type="predicted"/>
<dbReference type="STRING" id="195913.SAMN04488004_10754"/>
<gene>
    <name evidence="3" type="ORF">SAMN04488004_10754</name>
</gene>
<dbReference type="RefSeq" id="WP_090187915.1">
    <property type="nucleotide sequence ID" value="NZ_FOTF01000007.1"/>
</dbReference>
<dbReference type="InterPro" id="IPR018770">
    <property type="entry name" value="ChloroindolylP_hydrolase"/>
</dbReference>
<sequence>MAKSYGGKFSPGATPAGHVQQRPVVDPVGARANLMLVPPAILLFASLGSDPAGLATGIAGAAALGLGAWLLRGGLRATAAWQARSVARRPALPRKILAALLTGLGVALATATGSDGLLGSAIYGIVATAAHLAAFGIDPLQNKRLAGVDSFQQDRVARVVEEAEAHLSAMMAQITALGDRPLQTRVAAFQSTALTMIRTVEEDPRDMTSARKFLGVYLQGATDATTKFVDLTRRKPSPQAREAYVALLDDLDRNFNARTARLLDDDRSDMDIEIKVLRDRLAREGIADRQD</sequence>
<dbReference type="Pfam" id="PF10112">
    <property type="entry name" value="Halogen_Hydrol"/>
    <property type="match status" value="1"/>
</dbReference>
<dbReference type="OrthoDB" id="7375296at2"/>
<dbReference type="EMBL" id="FOTF01000007">
    <property type="protein sequence ID" value="SFL06695.1"/>
    <property type="molecule type" value="Genomic_DNA"/>
</dbReference>
<keyword evidence="2" id="KW-0472">Membrane</keyword>
<evidence type="ECO:0000313" key="4">
    <source>
        <dbReference type="Proteomes" id="UP000199550"/>
    </source>
</evidence>
<feature type="transmembrane region" description="Helical" evidence="2">
    <location>
        <begin position="52"/>
        <end position="71"/>
    </location>
</feature>
<keyword evidence="4" id="KW-1185">Reference proteome</keyword>
<dbReference type="AlphaFoldDB" id="A0A1I4ELT2"/>
<evidence type="ECO:0000256" key="1">
    <source>
        <dbReference type="SAM" id="MobiDB-lite"/>
    </source>
</evidence>
<accession>A0A1I4ELT2</accession>
<organism evidence="3 4">
    <name type="scientific">Loktanella salsilacus</name>
    <dbReference type="NCBI Taxonomy" id="195913"/>
    <lineage>
        <taxon>Bacteria</taxon>
        <taxon>Pseudomonadati</taxon>
        <taxon>Pseudomonadota</taxon>
        <taxon>Alphaproteobacteria</taxon>
        <taxon>Rhodobacterales</taxon>
        <taxon>Roseobacteraceae</taxon>
        <taxon>Loktanella</taxon>
    </lineage>
</organism>
<keyword evidence="2" id="KW-1133">Transmembrane helix</keyword>
<name>A0A1I4ELT2_9RHOB</name>
<feature type="region of interest" description="Disordered" evidence="1">
    <location>
        <begin position="1"/>
        <end position="20"/>
    </location>
</feature>
<dbReference type="Proteomes" id="UP000199550">
    <property type="component" value="Unassembled WGS sequence"/>
</dbReference>
<feature type="transmembrane region" description="Helical" evidence="2">
    <location>
        <begin position="117"/>
        <end position="137"/>
    </location>
</feature>
<feature type="transmembrane region" description="Helical" evidence="2">
    <location>
        <begin position="92"/>
        <end position="111"/>
    </location>
</feature>
<evidence type="ECO:0000313" key="3">
    <source>
        <dbReference type="EMBL" id="SFL06695.1"/>
    </source>
</evidence>
<protein>
    <submittedName>
        <fullName evidence="3">5-bromo-4-chloroindolyl phosphate hydrolysis protein</fullName>
    </submittedName>
</protein>
<reference evidence="4" key="1">
    <citation type="submission" date="2016-10" db="EMBL/GenBank/DDBJ databases">
        <authorList>
            <person name="Varghese N."/>
            <person name="Submissions S."/>
        </authorList>
    </citation>
    <scope>NUCLEOTIDE SEQUENCE [LARGE SCALE GENOMIC DNA]</scope>
    <source>
        <strain evidence="4">DSM 16199</strain>
    </source>
</reference>